<evidence type="ECO:0000256" key="9">
    <source>
        <dbReference type="ARBA" id="ARBA00023224"/>
    </source>
</evidence>
<dbReference type="GO" id="GO:0007204">
    <property type="term" value="P:positive regulation of cytosolic calcium ion concentration"/>
    <property type="evidence" value="ECO:0007669"/>
    <property type="project" value="TreeGrafter"/>
</dbReference>
<dbReference type="RefSeq" id="XP_022317941.1">
    <property type="nucleotide sequence ID" value="XM_022462233.1"/>
</dbReference>
<keyword evidence="13" id="KW-1185">Reference proteome</keyword>
<dbReference type="InterPro" id="IPR017452">
    <property type="entry name" value="GPCR_Rhodpsn_7TM"/>
</dbReference>
<dbReference type="PANTHER" id="PTHR11866">
    <property type="entry name" value="G-PROTEIN COUPLED RECEPTOR FAMILY 1 MEMBER"/>
    <property type="match status" value="1"/>
</dbReference>
<reference evidence="14" key="1">
    <citation type="submission" date="2025-08" db="UniProtKB">
        <authorList>
            <consortium name="RefSeq"/>
        </authorList>
    </citation>
    <scope>IDENTIFICATION</scope>
    <source>
        <tissue evidence="14">Whole sample</tissue>
    </source>
</reference>
<dbReference type="Gene3D" id="1.20.1070.10">
    <property type="entry name" value="Rhodopsin 7-helix transmembrane proteins"/>
    <property type="match status" value="1"/>
</dbReference>
<dbReference type="PROSITE" id="PS00237">
    <property type="entry name" value="G_PROTEIN_RECEP_F1_1"/>
    <property type="match status" value="1"/>
</dbReference>
<dbReference type="InterPro" id="IPR000276">
    <property type="entry name" value="GPCR_Rhodpsn"/>
</dbReference>
<dbReference type="PRINTS" id="PR01788">
    <property type="entry name" value="PROSTANOIDR"/>
</dbReference>
<evidence type="ECO:0000256" key="8">
    <source>
        <dbReference type="ARBA" id="ARBA00023180"/>
    </source>
</evidence>
<feature type="transmembrane region" description="Helical" evidence="11">
    <location>
        <begin position="94"/>
        <end position="124"/>
    </location>
</feature>
<feature type="transmembrane region" description="Helical" evidence="11">
    <location>
        <begin position="136"/>
        <end position="155"/>
    </location>
</feature>
<evidence type="ECO:0000259" key="12">
    <source>
        <dbReference type="PROSITE" id="PS50262"/>
    </source>
</evidence>
<keyword evidence="3 10" id="KW-0812">Transmembrane</keyword>
<dbReference type="Pfam" id="PF00001">
    <property type="entry name" value="7tm_1"/>
    <property type="match status" value="1"/>
</dbReference>
<gene>
    <name evidence="14" type="primary">LOC111121107</name>
</gene>
<feature type="transmembrane region" description="Helical" evidence="11">
    <location>
        <begin position="228"/>
        <end position="255"/>
    </location>
</feature>
<keyword evidence="5 10" id="KW-0297">G-protein coupled receptor</keyword>
<keyword evidence="8" id="KW-0325">Glycoprotein</keyword>
<dbReference type="PROSITE" id="PS50262">
    <property type="entry name" value="G_PROTEIN_RECEP_F1_2"/>
    <property type="match status" value="1"/>
</dbReference>
<dbReference type="GO" id="GO:0007189">
    <property type="term" value="P:adenylate cyclase-activating G protein-coupled receptor signaling pathway"/>
    <property type="evidence" value="ECO:0007669"/>
    <property type="project" value="TreeGrafter"/>
</dbReference>
<sequence>MEYQESNSSALLTDFPPIIPPILLCILGGGGNVIAVIIVCCAVRSDQWLPFYRFVCGLALTDGLGVTLAVPFAIHRYATAFRYTYSQTVCDYMAVVQMFTIMASAMIVCTMSLERFIAIIFPYVYKSIQRGHRSTIMLIVVWGLSAFLSSGHLMAGRTSRRFYPDSWCFVNFVSDNLTDLVFAFLYAVVGVLILITTLVTNVTLMGVIISMKCSKSSALTADKHGTHIILFLFSVVLLFSVCISPMLINILGHLFGFLDSSPDLELLSIEMATTNSVIDPWIYIIFRRETIALVRRLYYICTCRGESQHSSEGHQSTECTQPINPDSCFPYKGERRQYTD</sequence>
<feature type="transmembrane region" description="Helical" evidence="11">
    <location>
        <begin position="18"/>
        <end position="42"/>
    </location>
</feature>
<evidence type="ECO:0000256" key="10">
    <source>
        <dbReference type="RuleBase" id="RU000688"/>
    </source>
</evidence>
<keyword evidence="9 10" id="KW-0807">Transducer</keyword>
<evidence type="ECO:0000256" key="11">
    <source>
        <dbReference type="SAM" id="Phobius"/>
    </source>
</evidence>
<evidence type="ECO:0000256" key="2">
    <source>
        <dbReference type="ARBA" id="ARBA00022475"/>
    </source>
</evidence>
<organism evidence="13 14">
    <name type="scientific">Crassostrea virginica</name>
    <name type="common">Eastern oyster</name>
    <dbReference type="NCBI Taxonomy" id="6565"/>
    <lineage>
        <taxon>Eukaryota</taxon>
        <taxon>Metazoa</taxon>
        <taxon>Spiralia</taxon>
        <taxon>Lophotrochozoa</taxon>
        <taxon>Mollusca</taxon>
        <taxon>Bivalvia</taxon>
        <taxon>Autobranchia</taxon>
        <taxon>Pteriomorphia</taxon>
        <taxon>Ostreida</taxon>
        <taxon>Ostreoidea</taxon>
        <taxon>Ostreidae</taxon>
        <taxon>Crassostrea</taxon>
    </lineage>
</organism>
<accession>A0A8B8CU20</accession>
<dbReference type="GeneID" id="111121107"/>
<evidence type="ECO:0000313" key="13">
    <source>
        <dbReference type="Proteomes" id="UP000694844"/>
    </source>
</evidence>
<evidence type="ECO:0000256" key="7">
    <source>
        <dbReference type="ARBA" id="ARBA00023170"/>
    </source>
</evidence>
<protein>
    <submittedName>
        <fullName evidence="14">Prostaglandin E2 receptor EP4 subtype-like</fullName>
    </submittedName>
</protein>
<dbReference type="Proteomes" id="UP000694844">
    <property type="component" value="Chromosome 2"/>
</dbReference>
<dbReference type="AlphaFoldDB" id="A0A8B8CU20"/>
<dbReference type="OrthoDB" id="8631411at2759"/>
<evidence type="ECO:0000313" key="14">
    <source>
        <dbReference type="RefSeq" id="XP_022317941.1"/>
    </source>
</evidence>
<keyword evidence="7 10" id="KW-0675">Receptor</keyword>
<dbReference type="InterPro" id="IPR008365">
    <property type="entry name" value="Prostanoid_rcpt"/>
</dbReference>
<evidence type="ECO:0000256" key="6">
    <source>
        <dbReference type="ARBA" id="ARBA00023136"/>
    </source>
</evidence>
<dbReference type="GO" id="GO:0005886">
    <property type="term" value="C:plasma membrane"/>
    <property type="evidence" value="ECO:0007669"/>
    <property type="project" value="UniProtKB-SubCell"/>
</dbReference>
<dbReference type="GO" id="GO:0004930">
    <property type="term" value="F:G protein-coupled receptor activity"/>
    <property type="evidence" value="ECO:0007669"/>
    <property type="project" value="UniProtKB-KW"/>
</dbReference>
<keyword evidence="4 11" id="KW-1133">Transmembrane helix</keyword>
<evidence type="ECO:0000256" key="4">
    <source>
        <dbReference type="ARBA" id="ARBA00022989"/>
    </source>
</evidence>
<evidence type="ECO:0000256" key="3">
    <source>
        <dbReference type="ARBA" id="ARBA00022692"/>
    </source>
</evidence>
<dbReference type="PRINTS" id="PR00237">
    <property type="entry name" value="GPCRRHODOPSN"/>
</dbReference>
<name>A0A8B8CU20_CRAVI</name>
<comment type="subcellular location">
    <subcellularLocation>
        <location evidence="1">Cell membrane</location>
        <topology evidence="1">Multi-pass membrane protein</topology>
    </subcellularLocation>
</comment>
<comment type="similarity">
    <text evidence="10">Belongs to the G-protein coupled receptor 1 family.</text>
</comment>
<keyword evidence="6 11" id="KW-0472">Membrane</keyword>
<evidence type="ECO:0000256" key="1">
    <source>
        <dbReference type="ARBA" id="ARBA00004651"/>
    </source>
</evidence>
<dbReference type="SUPFAM" id="SSF81321">
    <property type="entry name" value="Family A G protein-coupled receptor-like"/>
    <property type="match status" value="1"/>
</dbReference>
<feature type="domain" description="G-protein coupled receptors family 1 profile" evidence="12">
    <location>
        <begin position="31"/>
        <end position="283"/>
    </location>
</feature>
<keyword evidence="2" id="KW-1003">Cell membrane</keyword>
<dbReference type="PANTHER" id="PTHR11866:SF16">
    <property type="entry name" value="PROSTAGLANDIN E2 RECEPTOR EP4 SUBTYPE-LIKE PROTEIN"/>
    <property type="match status" value="1"/>
</dbReference>
<feature type="transmembrane region" description="Helical" evidence="11">
    <location>
        <begin position="54"/>
        <end position="74"/>
    </location>
</feature>
<feature type="transmembrane region" description="Helical" evidence="11">
    <location>
        <begin position="180"/>
        <end position="207"/>
    </location>
</feature>
<proteinExistence type="inferred from homology"/>
<evidence type="ECO:0000256" key="5">
    <source>
        <dbReference type="ARBA" id="ARBA00023040"/>
    </source>
</evidence>
<dbReference type="CDD" id="cd14981">
    <property type="entry name" value="7tmA_Prostanoid_R"/>
    <property type="match status" value="1"/>
</dbReference>
<dbReference type="KEGG" id="cvn:111121107"/>